<dbReference type="eggNOG" id="COG0341">
    <property type="taxonomic scope" value="Bacteria"/>
</dbReference>
<feature type="transmembrane region" description="Helical" evidence="9">
    <location>
        <begin position="280"/>
        <end position="302"/>
    </location>
</feature>
<feature type="transmembrane region" description="Helical" evidence="9">
    <location>
        <begin position="250"/>
        <end position="273"/>
    </location>
</feature>
<proteinExistence type="inferred from homology"/>
<dbReference type="InterPro" id="IPR005665">
    <property type="entry name" value="SecF_bac"/>
</dbReference>
<feature type="domain" description="Protein export membrane protein SecD/SecF C-terminal" evidence="11">
    <location>
        <begin position="236"/>
        <end position="398"/>
    </location>
</feature>
<feature type="transmembrane region" description="Helical" evidence="9">
    <location>
        <begin position="430"/>
        <end position="451"/>
    </location>
</feature>
<keyword evidence="2 9" id="KW-0813">Transport</keyword>
<comment type="function">
    <text evidence="9">Part of the Sec protein translocase complex. Interacts with the SecYEG preprotein conducting channel. SecDF uses the proton motive force (PMF) to complete protein translocation after the ATP-dependent function of SecA.</text>
</comment>
<evidence type="ECO:0000256" key="8">
    <source>
        <dbReference type="ARBA" id="ARBA00023136"/>
    </source>
</evidence>
<dbReference type="InterPro" id="IPR055344">
    <property type="entry name" value="SecD_SecF_C_bact"/>
</dbReference>
<feature type="transmembrane region" description="Helical" evidence="9">
    <location>
        <begin position="347"/>
        <end position="372"/>
    </location>
</feature>
<dbReference type="InterPro" id="IPR048631">
    <property type="entry name" value="SecD_1st"/>
</dbReference>
<feature type="transmembrane region" description="Helical" evidence="9">
    <location>
        <begin position="602"/>
        <end position="619"/>
    </location>
</feature>
<dbReference type="NCBIfam" id="TIGR00966">
    <property type="entry name" value="transloc_SecF"/>
    <property type="match status" value="1"/>
</dbReference>
<dbReference type="GO" id="GO:0043952">
    <property type="term" value="P:protein transport by the Sec complex"/>
    <property type="evidence" value="ECO:0007669"/>
    <property type="project" value="UniProtKB-UniRule"/>
</dbReference>
<evidence type="ECO:0000256" key="10">
    <source>
        <dbReference type="HAMAP-Rule" id="MF_01464"/>
    </source>
</evidence>
<keyword evidence="8 9" id="KW-0472">Membrane</keyword>
<keyword evidence="5 9" id="KW-0653">Protein transport</keyword>
<evidence type="ECO:0000256" key="9">
    <source>
        <dbReference type="HAMAP-Rule" id="MF_01463"/>
    </source>
</evidence>
<evidence type="ECO:0000256" key="2">
    <source>
        <dbReference type="ARBA" id="ARBA00022448"/>
    </source>
</evidence>
<evidence type="ECO:0000313" key="15">
    <source>
        <dbReference type="Proteomes" id="UP000008722"/>
    </source>
</evidence>
<dbReference type="SUPFAM" id="SSF82866">
    <property type="entry name" value="Multidrug efflux transporter AcrB transmembrane domain"/>
    <property type="match status" value="2"/>
</dbReference>
<evidence type="ECO:0000259" key="11">
    <source>
        <dbReference type="Pfam" id="PF02355"/>
    </source>
</evidence>
<dbReference type="GO" id="GO:0005886">
    <property type="term" value="C:plasma membrane"/>
    <property type="evidence" value="ECO:0007669"/>
    <property type="project" value="UniProtKB-SubCell"/>
</dbReference>
<sequence length="719" mass="77921" precursor="true">MKKIDTTAILLFVLFVAAIAAMWKPWAPNEPMINLGLDLKGGLRVVLQTDNPNPDPDDLEKARLVIENRINGLGVAEPLIQIAQPNRIVVELPGLSPEEQDKALKLIGQQAVLEFRIVKQDAQGKATSELTLDDLGPVELKGSDLVDARVQFDRFNRPEVALEFTPEGAKKFADLTRNNIGRRLAIVLDGTIYSAPNIQTAITDGRAVITGINDLDEATQIALVLRSGSLPVPLHVEEVRAIGPTLGKDAIRAGIVASVVGALLIFVLLYLYYGFWFGSVAAIGLLYIALLIMGVLSGLGAVLTLPGIAGFILTLGAAVDGNVLSFERIKEELKLGKKLRQAIPDGFVHSTVTILDANISTLLAAAALYQYSTGPVRGFAVMLAIGIVVAVFSNLVFSRWMLERIAAAREVIPPYWIWGTKIPFLKEARIFTPATLTFAALMGAVVFFNGFNFGIDFTGGTAYLVRTGPEVTVDRIRSFLDEVQIQGVSAKEAIITEVESPLADYKEFSVRVGLLSNDGVIALRKAFEEKLNAEVLQSEVVGPAVGAELRRNTVLAVLVGLGLILIYMAFRFDWIFGVASVIAVGHDVAITAGAFSLMGLEFTIPIVAALLTIIGYSINDSIIVSDRIRENQKVVRGIPYNELVDLSINQTLSRTVMTSFTTMLPLFALLFIGGPVLRDFSIALLIGILVGTFSSIYVVGSLVTWWKMRQPAPRKKART</sequence>
<dbReference type="InterPro" id="IPR022813">
    <property type="entry name" value="SecD/SecF_arch_bac"/>
</dbReference>
<dbReference type="HAMAP" id="MF_01464_B">
    <property type="entry name" value="SecF_B"/>
    <property type="match status" value="1"/>
</dbReference>
<dbReference type="EMBL" id="CP002361">
    <property type="protein sequence ID" value="ADR36807.1"/>
    <property type="molecule type" value="Genomic_DNA"/>
</dbReference>
<dbReference type="InterPro" id="IPR048634">
    <property type="entry name" value="SecD_SecF_C"/>
</dbReference>
<evidence type="ECO:0000256" key="6">
    <source>
        <dbReference type="ARBA" id="ARBA00022989"/>
    </source>
</evidence>
<dbReference type="RefSeq" id="WP_013457977.1">
    <property type="nucleotide sequence ID" value="NC_014761.1"/>
</dbReference>
<dbReference type="PANTHER" id="PTHR30081:SF1">
    <property type="entry name" value="PROTEIN TRANSLOCASE SUBUNIT SECD"/>
    <property type="match status" value="1"/>
</dbReference>
<evidence type="ECO:0000256" key="1">
    <source>
        <dbReference type="ARBA" id="ARBA00004651"/>
    </source>
</evidence>
<evidence type="ECO:0000313" key="14">
    <source>
        <dbReference type="EMBL" id="ADR36807.1"/>
    </source>
</evidence>
<name>E4U8X7_OCEP5</name>
<evidence type="ECO:0000259" key="12">
    <source>
        <dbReference type="Pfam" id="PF21760"/>
    </source>
</evidence>
<keyword evidence="6 9" id="KW-1133">Transmembrane helix</keyword>
<comment type="subcellular location">
    <subcellularLocation>
        <location evidence="1 9">Cell membrane</location>
        <topology evidence="1 9">Multi-pass membrane protein</topology>
    </subcellularLocation>
</comment>
<dbReference type="GO" id="GO:0015450">
    <property type="term" value="F:protein-transporting ATPase activity"/>
    <property type="evidence" value="ECO:0007669"/>
    <property type="project" value="InterPro"/>
</dbReference>
<dbReference type="Gene3D" id="3.30.1360.200">
    <property type="match status" value="1"/>
</dbReference>
<dbReference type="Gene3D" id="3.30.70.3400">
    <property type="match status" value="1"/>
</dbReference>
<feature type="domain" description="Protein translocase subunit SecDF P1" evidence="12">
    <location>
        <begin position="60"/>
        <end position="119"/>
    </location>
</feature>
<evidence type="ECO:0000256" key="3">
    <source>
        <dbReference type="ARBA" id="ARBA00022475"/>
    </source>
</evidence>
<keyword evidence="4 9" id="KW-0812">Transmembrane</keyword>
<comment type="similarity">
    <text evidence="10">Belongs to the SecD/SecF family. SecF subfamily.</text>
</comment>
<comment type="caution">
    <text evidence="9">Lacks conserved residue(s) required for the propagation of feature annotation.</text>
</comment>
<dbReference type="HOGENOM" id="CLU_007894_3_2_0"/>
<dbReference type="OrthoDB" id="9805019at2"/>
<reference evidence="14 15" key="2">
    <citation type="journal article" date="2011" name="Stand. Genomic Sci.">
        <title>Complete genome sequence of Oceanithermus profundus type strain (506).</title>
        <authorList>
            <person name="Pati A."/>
            <person name="Zhang X."/>
            <person name="Lapidus A."/>
            <person name="Nolan M."/>
            <person name="Lucas S."/>
            <person name="Del Rio T.G."/>
            <person name="Tice H."/>
            <person name="Cheng J.F."/>
            <person name="Tapia R."/>
            <person name="Han C."/>
            <person name="Goodwin L."/>
            <person name="Pitluck S."/>
            <person name="Liolios K."/>
            <person name="Pagani I."/>
            <person name="Ivanova N."/>
            <person name="Mavromatis K."/>
            <person name="Chen A."/>
            <person name="Palaniappan K."/>
            <person name="Hauser L."/>
            <person name="Jeffries C.D."/>
            <person name="Brambilla E.M."/>
            <person name="Rohl A."/>
            <person name="Mwirichia R."/>
            <person name="Rohde M."/>
            <person name="Tindall B.J."/>
            <person name="Sikorski J."/>
            <person name="Wirth R."/>
            <person name="Goker M."/>
            <person name="Woyke T."/>
            <person name="Detter J.C."/>
            <person name="Bristow J."/>
            <person name="Eisen J.A."/>
            <person name="Markowitz V."/>
            <person name="Hugenholtz P."/>
            <person name="Kyrpides N.C."/>
            <person name="Klenk H.P."/>
            <person name="Land M."/>
        </authorList>
    </citation>
    <scope>NUCLEOTIDE SEQUENCE [LARGE SCALE GENOMIC DNA]</scope>
    <source>
        <strain evidence="15">DSM 14977 / NBRC 100410 / VKM B-2274 / 506</strain>
    </source>
</reference>
<dbReference type="Pfam" id="PF21760">
    <property type="entry name" value="SecD_1st"/>
    <property type="match status" value="1"/>
</dbReference>
<dbReference type="eggNOG" id="COG0342">
    <property type="taxonomic scope" value="Bacteria"/>
</dbReference>
<feature type="domain" description="Protein export membrane protein SecD/SecF C-terminal" evidence="11">
    <location>
        <begin position="531"/>
        <end position="708"/>
    </location>
</feature>
<dbReference type="GO" id="GO:0006605">
    <property type="term" value="P:protein targeting"/>
    <property type="evidence" value="ECO:0007669"/>
    <property type="project" value="UniProtKB-UniRule"/>
</dbReference>
<dbReference type="InterPro" id="IPR054384">
    <property type="entry name" value="SecDF_P1_head"/>
</dbReference>
<dbReference type="InterPro" id="IPR005791">
    <property type="entry name" value="SecD"/>
</dbReference>
<gene>
    <name evidence="9" type="primary">secD</name>
    <name evidence="10" type="synonym">secF</name>
    <name evidence="14" type="ordered locus">Ocepr_1350</name>
</gene>
<feature type="transmembrane region" description="Helical" evidence="9">
    <location>
        <begin position="575"/>
        <end position="596"/>
    </location>
</feature>
<feature type="domain" description="SecDF P1 head subdomain" evidence="13">
    <location>
        <begin position="137"/>
        <end position="232"/>
    </location>
</feature>
<comment type="subunit">
    <text evidence="10">Forms a complex with SecD. Part of the essential Sec protein translocation apparatus which comprises SecA, SecYEG and auxiliary proteins SecDF. Other proteins may also be involved.</text>
</comment>
<organism evidence="14 15">
    <name type="scientific">Oceanithermus profundus (strain DSM 14977 / NBRC 100410 / VKM B-2274 / 506)</name>
    <dbReference type="NCBI Taxonomy" id="670487"/>
    <lineage>
        <taxon>Bacteria</taxon>
        <taxon>Thermotogati</taxon>
        <taxon>Deinococcota</taxon>
        <taxon>Deinococci</taxon>
        <taxon>Thermales</taxon>
        <taxon>Thermaceae</taxon>
        <taxon>Oceanithermus</taxon>
    </lineage>
</organism>
<evidence type="ECO:0000256" key="5">
    <source>
        <dbReference type="ARBA" id="ARBA00022927"/>
    </source>
</evidence>
<dbReference type="Gene3D" id="1.20.1640.10">
    <property type="entry name" value="Multidrug efflux transporter AcrB transmembrane domain"/>
    <property type="match status" value="2"/>
</dbReference>
<dbReference type="NCBIfam" id="NF009583">
    <property type="entry name" value="PRK13024.1-3"/>
    <property type="match status" value="1"/>
</dbReference>
<protein>
    <recommendedName>
        <fullName evidence="9 10">Multifunctional fusion protein</fullName>
    </recommendedName>
    <domain>
        <recommendedName>
            <fullName evidence="9">Protein translocase subunit SecD</fullName>
        </recommendedName>
    </domain>
    <domain>
        <recommendedName>
            <fullName evidence="10">Protein-export membrane protein SecF</fullName>
        </recommendedName>
    </domain>
</protein>
<dbReference type="PRINTS" id="PR01755">
    <property type="entry name" value="SECFTRNLCASE"/>
</dbReference>
<dbReference type="NCBIfam" id="TIGR00916">
    <property type="entry name" value="2A0604s01"/>
    <property type="match status" value="2"/>
</dbReference>
<dbReference type="AlphaFoldDB" id="E4U8X7"/>
<comment type="subunit">
    <text evidence="9">Forms a complex with SecF. Part of the essential Sec protein translocation apparatus which comprises SecA, SecYEG and auxiliary proteins SecDF. Other proteins may also be involved.</text>
</comment>
<dbReference type="HAMAP" id="MF_01463_B">
    <property type="entry name" value="SecD_B"/>
    <property type="match status" value="1"/>
</dbReference>
<evidence type="ECO:0000256" key="7">
    <source>
        <dbReference type="ARBA" id="ARBA00023010"/>
    </source>
</evidence>
<feature type="transmembrane region" description="Helical" evidence="9">
    <location>
        <begin position="656"/>
        <end position="676"/>
    </location>
</feature>
<keyword evidence="15" id="KW-1185">Reference proteome</keyword>
<dbReference type="NCBIfam" id="TIGR01129">
    <property type="entry name" value="secD"/>
    <property type="match status" value="1"/>
</dbReference>
<evidence type="ECO:0000256" key="4">
    <source>
        <dbReference type="ARBA" id="ARBA00022692"/>
    </source>
</evidence>
<dbReference type="InterPro" id="IPR022645">
    <property type="entry name" value="SecD/SecF_bac"/>
</dbReference>
<reference evidence="15" key="1">
    <citation type="submission" date="2010-11" db="EMBL/GenBank/DDBJ databases">
        <title>The complete sequence of chromosome of Oceanithermus profundus DSM 14977.</title>
        <authorList>
            <consortium name="US DOE Joint Genome Institute (JGI-PGF)"/>
            <person name="Lucas S."/>
            <person name="Copeland A."/>
            <person name="Lapidus A."/>
            <person name="Bruce D."/>
            <person name="Goodwin L."/>
            <person name="Pitluck S."/>
            <person name="Kyrpides N."/>
            <person name="Mavromatis K."/>
            <person name="Pagani I."/>
            <person name="Ivanova N."/>
            <person name="Zhang X."/>
            <person name="Brettin T."/>
            <person name="Detter J.C."/>
            <person name="Tapia R."/>
            <person name="Han C."/>
            <person name="Land M."/>
            <person name="Hauser L."/>
            <person name="Markowitz V."/>
            <person name="Cheng J.-F."/>
            <person name="Hugenholtz P."/>
            <person name="Woyke T."/>
            <person name="Wu D."/>
            <person name="Tindall B."/>
            <person name="Faehnrich R."/>
            <person name="Brambilla E."/>
            <person name="Klenk H.-P."/>
            <person name="Eisen J.A."/>
        </authorList>
    </citation>
    <scope>NUCLEOTIDE SEQUENCE [LARGE SCALE GENOMIC DNA]</scope>
    <source>
        <strain evidence="15">DSM 14977 / NBRC 100410 / VKM B-2274 / 506</strain>
    </source>
</reference>
<feature type="transmembrane region" description="Helical" evidence="9">
    <location>
        <begin position="682"/>
        <end position="706"/>
    </location>
</feature>
<dbReference type="KEGG" id="opr:Ocepr_1350"/>
<keyword evidence="3 9" id="KW-1003">Cell membrane</keyword>
<feature type="transmembrane region" description="Helical" evidence="9">
    <location>
        <begin position="308"/>
        <end position="326"/>
    </location>
</feature>
<feature type="transmembrane region" description="Helical" evidence="9">
    <location>
        <begin position="553"/>
        <end position="570"/>
    </location>
</feature>
<evidence type="ECO:0000259" key="13">
    <source>
        <dbReference type="Pfam" id="PF22599"/>
    </source>
</evidence>
<dbReference type="Pfam" id="PF22599">
    <property type="entry name" value="SecDF_P1_head"/>
    <property type="match status" value="1"/>
</dbReference>
<dbReference type="Pfam" id="PF02355">
    <property type="entry name" value="SecD_SecF_C"/>
    <property type="match status" value="2"/>
</dbReference>
<dbReference type="GO" id="GO:0065002">
    <property type="term" value="P:intracellular protein transmembrane transport"/>
    <property type="evidence" value="ECO:0007669"/>
    <property type="project" value="UniProtKB-UniRule"/>
</dbReference>
<accession>E4U8X7</accession>
<feature type="transmembrane region" description="Helical" evidence="9">
    <location>
        <begin position="378"/>
        <end position="397"/>
    </location>
</feature>
<dbReference type="InterPro" id="IPR022646">
    <property type="entry name" value="SecD/SecF_CS"/>
</dbReference>
<dbReference type="Proteomes" id="UP000008722">
    <property type="component" value="Chromosome"/>
</dbReference>
<dbReference type="Pfam" id="PF07549">
    <property type="entry name" value="Sec_GG"/>
    <property type="match status" value="2"/>
</dbReference>
<comment type="similarity">
    <text evidence="9">Belongs to the SecD/SecF family. SecD subfamily.</text>
</comment>
<keyword evidence="7 9" id="KW-0811">Translocation</keyword>
<dbReference type="STRING" id="670487.Ocepr_1350"/>
<dbReference type="PANTHER" id="PTHR30081">
    <property type="entry name" value="PROTEIN-EXPORT MEMBRANE PROTEIN SEC"/>
    <property type="match status" value="1"/>
</dbReference>